<sequence>MYDYMYNCRHLFKGKLLDIGFPAIGEKMKLVRQMAKKFYKETKQRGAIQVGFMISKDLELMSQNGTFYDVLDGVIVKMNPIRPCRDLCCVNLRPGDGDSIEMIQDLELMSQNGTFYDVLDGVIVKMNSIRPCRDLCCVNLRPGDGDSIEMFQVSCVYARAPNFICQKQGKIKAKGQ</sequence>
<name>A0A183EV76_9BILA</name>
<reference evidence="3" key="1">
    <citation type="submission" date="2016-06" db="UniProtKB">
        <authorList>
            <consortium name="WormBaseParasite"/>
        </authorList>
    </citation>
    <scope>IDENTIFICATION</scope>
</reference>
<dbReference type="WBParaSite" id="GPUH_0002489701-mRNA-1">
    <property type="protein sequence ID" value="GPUH_0002489701-mRNA-1"/>
    <property type="gene ID" value="GPUH_0002489701"/>
</dbReference>
<dbReference type="Proteomes" id="UP000271098">
    <property type="component" value="Unassembled WGS sequence"/>
</dbReference>
<dbReference type="OrthoDB" id="5822610at2759"/>
<keyword evidence="2" id="KW-1185">Reference proteome</keyword>
<evidence type="ECO:0000313" key="1">
    <source>
        <dbReference type="EMBL" id="VDN43442.1"/>
    </source>
</evidence>
<evidence type="ECO:0000313" key="2">
    <source>
        <dbReference type="Proteomes" id="UP000271098"/>
    </source>
</evidence>
<gene>
    <name evidence="1" type="ORF">GPUH_LOCUS24866</name>
</gene>
<dbReference type="EMBL" id="UYRT01102814">
    <property type="protein sequence ID" value="VDN43442.1"/>
    <property type="molecule type" value="Genomic_DNA"/>
</dbReference>
<accession>A0A183EV76</accession>
<proteinExistence type="predicted"/>
<dbReference type="AlphaFoldDB" id="A0A183EV76"/>
<evidence type="ECO:0000313" key="3">
    <source>
        <dbReference type="WBParaSite" id="GPUH_0002489701-mRNA-1"/>
    </source>
</evidence>
<organism evidence="3">
    <name type="scientific">Gongylonema pulchrum</name>
    <dbReference type="NCBI Taxonomy" id="637853"/>
    <lineage>
        <taxon>Eukaryota</taxon>
        <taxon>Metazoa</taxon>
        <taxon>Ecdysozoa</taxon>
        <taxon>Nematoda</taxon>
        <taxon>Chromadorea</taxon>
        <taxon>Rhabditida</taxon>
        <taxon>Spirurina</taxon>
        <taxon>Spiruromorpha</taxon>
        <taxon>Spiruroidea</taxon>
        <taxon>Gongylonematidae</taxon>
        <taxon>Gongylonema</taxon>
    </lineage>
</organism>
<protein>
    <submittedName>
        <fullName evidence="3">DNA-directed RNA polymerase</fullName>
    </submittedName>
</protein>
<reference evidence="1 2" key="2">
    <citation type="submission" date="2018-11" db="EMBL/GenBank/DDBJ databases">
        <authorList>
            <consortium name="Pathogen Informatics"/>
        </authorList>
    </citation>
    <scope>NUCLEOTIDE SEQUENCE [LARGE SCALE GENOMIC DNA]</scope>
</reference>